<dbReference type="STRING" id="3871.A0A1J7IES7"/>
<protein>
    <submittedName>
        <fullName evidence="1">Uncharacterized protein</fullName>
    </submittedName>
</protein>
<accession>A0A1J7IES7</accession>
<reference evidence="1 2" key="1">
    <citation type="journal article" date="2017" name="Plant Biotechnol. J.">
        <title>A comprehensive draft genome sequence for lupin (Lupinus angustifolius), an emerging health food: insights into plant-microbe interactions and legume evolution.</title>
        <authorList>
            <person name="Hane J.K."/>
            <person name="Ming Y."/>
            <person name="Kamphuis L.G."/>
            <person name="Nelson M.N."/>
            <person name="Garg G."/>
            <person name="Atkins C.A."/>
            <person name="Bayer P.E."/>
            <person name="Bravo A."/>
            <person name="Bringans S."/>
            <person name="Cannon S."/>
            <person name="Edwards D."/>
            <person name="Foley R."/>
            <person name="Gao L.L."/>
            <person name="Harrison M.J."/>
            <person name="Huang W."/>
            <person name="Hurgobin B."/>
            <person name="Li S."/>
            <person name="Liu C.W."/>
            <person name="McGrath A."/>
            <person name="Morahan G."/>
            <person name="Murray J."/>
            <person name="Weller J."/>
            <person name="Jian J."/>
            <person name="Singh K.B."/>
        </authorList>
    </citation>
    <scope>NUCLEOTIDE SEQUENCE [LARGE SCALE GENOMIC DNA]</scope>
    <source>
        <strain evidence="2">cv. Tanjil</strain>
        <tissue evidence="1">Whole plant</tissue>
    </source>
</reference>
<dbReference type="Gramene" id="OIW17159">
    <property type="protein sequence ID" value="OIW17159"/>
    <property type="gene ID" value="TanjilG_18114"/>
</dbReference>
<proteinExistence type="predicted"/>
<evidence type="ECO:0000313" key="1">
    <source>
        <dbReference type="EMBL" id="OIW17159.1"/>
    </source>
</evidence>
<evidence type="ECO:0000313" key="2">
    <source>
        <dbReference type="Proteomes" id="UP000188354"/>
    </source>
</evidence>
<dbReference type="AlphaFoldDB" id="A0A1J7IES7"/>
<gene>
    <name evidence="1" type="ORF">TanjilG_18114</name>
</gene>
<keyword evidence="2" id="KW-1185">Reference proteome</keyword>
<sequence>MPSQKVETSYQDTVHDVAMDYYDSKVIGNILVVADGNNNVTLWKEAIDGDWQQVIIVDP</sequence>
<name>A0A1J7IES7_LUPAN</name>
<dbReference type="Proteomes" id="UP000188354">
    <property type="component" value="Chromosome LG02"/>
</dbReference>
<dbReference type="EMBL" id="CM007362">
    <property type="protein sequence ID" value="OIW17159.1"/>
    <property type="molecule type" value="Genomic_DNA"/>
</dbReference>
<organism evidence="1 2">
    <name type="scientific">Lupinus angustifolius</name>
    <name type="common">Narrow-leaved blue lupine</name>
    <dbReference type="NCBI Taxonomy" id="3871"/>
    <lineage>
        <taxon>Eukaryota</taxon>
        <taxon>Viridiplantae</taxon>
        <taxon>Streptophyta</taxon>
        <taxon>Embryophyta</taxon>
        <taxon>Tracheophyta</taxon>
        <taxon>Spermatophyta</taxon>
        <taxon>Magnoliopsida</taxon>
        <taxon>eudicotyledons</taxon>
        <taxon>Gunneridae</taxon>
        <taxon>Pentapetalae</taxon>
        <taxon>rosids</taxon>
        <taxon>fabids</taxon>
        <taxon>Fabales</taxon>
        <taxon>Fabaceae</taxon>
        <taxon>Papilionoideae</taxon>
        <taxon>50 kb inversion clade</taxon>
        <taxon>genistoids sensu lato</taxon>
        <taxon>core genistoids</taxon>
        <taxon>Genisteae</taxon>
        <taxon>Lupinus</taxon>
    </lineage>
</organism>